<dbReference type="InterPro" id="IPR001214">
    <property type="entry name" value="SET_dom"/>
</dbReference>
<evidence type="ECO:0000256" key="2">
    <source>
        <dbReference type="ARBA" id="ARBA00012178"/>
    </source>
</evidence>
<comment type="catalytic activity">
    <reaction evidence="13">
        <text>L-lysyl(20)-[histone H4] + 3 S-adenosyl-L-methionine = N(6),N(6),N(6)-trimethyl-L-lysyl(20)-[histone H4] + 3 S-adenosyl-L-homocysteine + 3 H(+)</text>
        <dbReference type="Rhea" id="RHEA:64456"/>
        <dbReference type="Rhea" id="RHEA-COMP:15554"/>
        <dbReference type="Rhea" id="RHEA-COMP:15998"/>
        <dbReference type="ChEBI" id="CHEBI:15378"/>
        <dbReference type="ChEBI" id="CHEBI:29969"/>
        <dbReference type="ChEBI" id="CHEBI:57856"/>
        <dbReference type="ChEBI" id="CHEBI:59789"/>
        <dbReference type="ChEBI" id="CHEBI:61961"/>
        <dbReference type="EC" id="2.1.1.372"/>
    </reaction>
</comment>
<evidence type="ECO:0000256" key="15">
    <source>
        <dbReference type="ARBA" id="ARBA00049768"/>
    </source>
</evidence>
<dbReference type="OMA" id="LMAMYQQ"/>
<dbReference type="RefSeq" id="XP_022098229.1">
    <property type="nucleotide sequence ID" value="XM_022242537.1"/>
</dbReference>
<evidence type="ECO:0000256" key="12">
    <source>
        <dbReference type="ARBA" id="ARBA00047545"/>
    </source>
</evidence>
<reference evidence="21" key="1">
    <citation type="submission" date="2025-08" db="UniProtKB">
        <authorList>
            <consortium name="RefSeq"/>
        </authorList>
    </citation>
    <scope>IDENTIFICATION</scope>
</reference>
<keyword evidence="5" id="KW-0808">Transferase</keyword>
<comment type="subcellular location">
    <subcellularLocation>
        <location evidence="1">Cytoplasm</location>
    </subcellularLocation>
</comment>
<dbReference type="PANTHER" id="PTHR46402:SF2">
    <property type="entry name" value="HISTONE-LYSINE N-TRIMETHYLTRANSFERASE SMYD5"/>
    <property type="match status" value="1"/>
</dbReference>
<feature type="compositionally biased region" description="Acidic residues" evidence="18">
    <location>
        <begin position="390"/>
        <end position="407"/>
    </location>
</feature>
<accession>A0A8B7YY12</accession>
<protein>
    <recommendedName>
        <fullName evidence="15">Protein-lysine N-trimethyltransferase SMYD5</fullName>
        <ecNumber evidence="2">2.1.1.359</ecNumber>
        <ecNumber evidence="10">2.1.1.372</ecNumber>
    </recommendedName>
    <alternativeName>
        <fullName evidence="11">SET and MYND domain-containing protein 5</fullName>
    </alternativeName>
    <alternativeName>
        <fullName evidence="16">[histone H3]-lysine20 N-trimethyltransferase SMYD5</fullName>
    </alternativeName>
    <alternativeName>
        <fullName evidence="17">[histone H4]-lysine36 N-trimethyltransferase SMYD5</fullName>
    </alternativeName>
</protein>
<dbReference type="GO" id="GO:0008270">
    <property type="term" value="F:zinc ion binding"/>
    <property type="evidence" value="ECO:0007669"/>
    <property type="project" value="UniProtKB-KW"/>
</dbReference>
<name>A0A8B7YY12_ACAPL</name>
<gene>
    <name evidence="21" type="primary">LOC110983347</name>
</gene>
<evidence type="ECO:0000313" key="20">
    <source>
        <dbReference type="Proteomes" id="UP000694845"/>
    </source>
</evidence>
<dbReference type="GeneID" id="110983347"/>
<dbReference type="Gene3D" id="2.170.270.10">
    <property type="entry name" value="SET domain"/>
    <property type="match status" value="1"/>
</dbReference>
<dbReference type="GO" id="GO:0032259">
    <property type="term" value="P:methylation"/>
    <property type="evidence" value="ECO:0007669"/>
    <property type="project" value="UniProtKB-KW"/>
</dbReference>
<evidence type="ECO:0000256" key="16">
    <source>
        <dbReference type="ARBA" id="ARBA00049789"/>
    </source>
</evidence>
<keyword evidence="20" id="KW-1185">Reference proteome</keyword>
<dbReference type="AlphaFoldDB" id="A0A8B7YY12"/>
<feature type="region of interest" description="Disordered" evidence="18">
    <location>
        <begin position="390"/>
        <end position="417"/>
    </location>
</feature>
<dbReference type="PROSITE" id="PS50280">
    <property type="entry name" value="SET"/>
    <property type="match status" value="1"/>
</dbReference>
<comment type="catalytic activity">
    <reaction evidence="12">
        <text>L-lysyl(36)-[histone H3] + 3 S-adenosyl-L-methionine = N(6),N(6),N(6)-trimethyl-L-lysyl(36)-[histone H3] + 3 S-adenosyl-L-homocysteine + 3 H(+)</text>
        <dbReference type="Rhea" id="RHEA:60324"/>
        <dbReference type="Rhea" id="RHEA-COMP:9785"/>
        <dbReference type="Rhea" id="RHEA-COMP:15536"/>
        <dbReference type="ChEBI" id="CHEBI:15378"/>
        <dbReference type="ChEBI" id="CHEBI:29969"/>
        <dbReference type="ChEBI" id="CHEBI:57856"/>
        <dbReference type="ChEBI" id="CHEBI:59789"/>
        <dbReference type="ChEBI" id="CHEBI:61961"/>
        <dbReference type="EC" id="2.1.1.359"/>
    </reaction>
</comment>
<evidence type="ECO:0000256" key="4">
    <source>
        <dbReference type="ARBA" id="ARBA00022603"/>
    </source>
</evidence>
<evidence type="ECO:0000256" key="7">
    <source>
        <dbReference type="ARBA" id="ARBA00022723"/>
    </source>
</evidence>
<dbReference type="GO" id="GO:0005737">
    <property type="term" value="C:cytoplasm"/>
    <property type="evidence" value="ECO:0007669"/>
    <property type="project" value="UniProtKB-SubCell"/>
</dbReference>
<evidence type="ECO:0000256" key="9">
    <source>
        <dbReference type="ARBA" id="ARBA00022833"/>
    </source>
</evidence>
<evidence type="ECO:0000256" key="17">
    <source>
        <dbReference type="ARBA" id="ARBA00049806"/>
    </source>
</evidence>
<keyword evidence="7" id="KW-0479">Metal-binding</keyword>
<evidence type="ECO:0000259" key="19">
    <source>
        <dbReference type="PROSITE" id="PS50280"/>
    </source>
</evidence>
<keyword evidence="4" id="KW-0489">Methyltransferase</keyword>
<dbReference type="KEGG" id="aplc:110983347"/>
<keyword evidence="8" id="KW-0863">Zinc-finger</keyword>
<dbReference type="InterPro" id="IPR046341">
    <property type="entry name" value="SET_dom_sf"/>
</dbReference>
<dbReference type="EC" id="2.1.1.359" evidence="2"/>
<sequence>MAASTGMCFTTTTIADGAYGNKGVCVKVIDELRGRGVFANGDFKSDDTIFRESPLVCAQFLWNGFYRYTACEFCMRSMETAQEMARRLSGNPSLVLPHPECCTVHKERHTACPQCQVPYCSAECQDHASAQYHQVLCLGQSPPDPDHPLVFLQETWKNMHYPPETASITLINKMIATVKQAKNKEHVLHTFGHFCQKAKSEEQQLAHKLLGSQFQGQIDALQGLLAEALYEDCISRWFTAEGLRSLFALVGMNGQGVGTSSLSVYVHNCDALDLPDDERQALDSFIDQLYVDIEQESGTFLNCEGSALYQLQSCCNHSCQPNAEIQFNDNNSTLTAVALRDITEGEEICICYLDECSRVRSRHSRQKILRENYLFHCGCIKCLEQCDDADQTSSDEEEEGEEPQDLEGGDKEAEMDA</sequence>
<dbReference type="CDD" id="cd10521">
    <property type="entry name" value="SET_SMYD5"/>
    <property type="match status" value="1"/>
</dbReference>
<evidence type="ECO:0000256" key="8">
    <source>
        <dbReference type="ARBA" id="ARBA00022771"/>
    </source>
</evidence>
<dbReference type="SMART" id="SM00317">
    <property type="entry name" value="SET"/>
    <property type="match status" value="1"/>
</dbReference>
<organism evidence="20 21">
    <name type="scientific">Acanthaster planci</name>
    <name type="common">Crown-of-thorns starfish</name>
    <dbReference type="NCBI Taxonomy" id="133434"/>
    <lineage>
        <taxon>Eukaryota</taxon>
        <taxon>Metazoa</taxon>
        <taxon>Echinodermata</taxon>
        <taxon>Eleutherozoa</taxon>
        <taxon>Asterozoa</taxon>
        <taxon>Asteroidea</taxon>
        <taxon>Valvatacea</taxon>
        <taxon>Valvatida</taxon>
        <taxon>Acanthasteridae</taxon>
        <taxon>Acanthaster</taxon>
    </lineage>
</organism>
<dbReference type="Pfam" id="PF00856">
    <property type="entry name" value="SET"/>
    <property type="match status" value="1"/>
</dbReference>
<evidence type="ECO:0000256" key="11">
    <source>
        <dbReference type="ARBA" id="ARBA00033038"/>
    </source>
</evidence>
<feature type="domain" description="SET" evidence="19">
    <location>
        <begin position="22"/>
        <end position="353"/>
    </location>
</feature>
<evidence type="ECO:0000256" key="10">
    <source>
        <dbReference type="ARBA" id="ARBA00024057"/>
    </source>
</evidence>
<dbReference type="GO" id="GO:0140943">
    <property type="term" value="F:histone H4K20 trimethyltransferase activity"/>
    <property type="evidence" value="ECO:0007669"/>
    <property type="project" value="UniProtKB-EC"/>
</dbReference>
<proteinExistence type="predicted"/>
<keyword evidence="3" id="KW-0963">Cytoplasm</keyword>
<dbReference type="Gene3D" id="6.10.140.2220">
    <property type="match status" value="1"/>
</dbReference>
<dbReference type="GO" id="GO:0045814">
    <property type="term" value="P:negative regulation of gene expression, epigenetic"/>
    <property type="evidence" value="ECO:0007669"/>
    <property type="project" value="TreeGrafter"/>
</dbReference>
<dbReference type="EC" id="2.1.1.372" evidence="10"/>
<comment type="catalytic activity">
    <reaction evidence="14">
        <text>L-lysyl-[protein] + 3 S-adenosyl-L-methionine = N(6),N(6),N(6)-trimethyl-L-lysyl-[protein] + 3 S-adenosyl-L-homocysteine + 3 H(+)</text>
        <dbReference type="Rhea" id="RHEA:54192"/>
        <dbReference type="Rhea" id="RHEA-COMP:9752"/>
        <dbReference type="Rhea" id="RHEA-COMP:13826"/>
        <dbReference type="ChEBI" id="CHEBI:15378"/>
        <dbReference type="ChEBI" id="CHEBI:29969"/>
        <dbReference type="ChEBI" id="CHEBI:57856"/>
        <dbReference type="ChEBI" id="CHEBI:59789"/>
        <dbReference type="ChEBI" id="CHEBI:61961"/>
    </reaction>
    <physiologicalReaction direction="left-to-right" evidence="14">
        <dbReference type="Rhea" id="RHEA:54193"/>
    </physiologicalReaction>
</comment>
<dbReference type="OrthoDB" id="438641at2759"/>
<dbReference type="GO" id="GO:0140955">
    <property type="term" value="F:histone H3K36 trimethyltransferase activity"/>
    <property type="evidence" value="ECO:0007669"/>
    <property type="project" value="UniProtKB-EC"/>
</dbReference>
<evidence type="ECO:0000256" key="6">
    <source>
        <dbReference type="ARBA" id="ARBA00022691"/>
    </source>
</evidence>
<keyword evidence="9" id="KW-0862">Zinc</keyword>
<evidence type="ECO:0000313" key="21">
    <source>
        <dbReference type="RefSeq" id="XP_022098229.1"/>
    </source>
</evidence>
<dbReference type="SUPFAM" id="SSF82199">
    <property type="entry name" value="SET domain"/>
    <property type="match status" value="1"/>
</dbReference>
<feature type="compositionally biased region" description="Basic and acidic residues" evidence="18">
    <location>
        <begin position="408"/>
        <end position="417"/>
    </location>
</feature>
<evidence type="ECO:0000256" key="1">
    <source>
        <dbReference type="ARBA" id="ARBA00004496"/>
    </source>
</evidence>
<evidence type="ECO:0000256" key="5">
    <source>
        <dbReference type="ARBA" id="ARBA00022679"/>
    </source>
</evidence>
<evidence type="ECO:0000256" key="3">
    <source>
        <dbReference type="ARBA" id="ARBA00022490"/>
    </source>
</evidence>
<evidence type="ECO:0000256" key="13">
    <source>
        <dbReference type="ARBA" id="ARBA00048081"/>
    </source>
</evidence>
<dbReference type="Gene3D" id="1.10.220.160">
    <property type="match status" value="1"/>
</dbReference>
<evidence type="ECO:0000256" key="18">
    <source>
        <dbReference type="SAM" id="MobiDB-lite"/>
    </source>
</evidence>
<dbReference type="PANTHER" id="PTHR46402">
    <property type="entry name" value="SET AND MYND DOMAIN-CONTAINING PROTEIN 5"/>
    <property type="match status" value="1"/>
</dbReference>
<keyword evidence="6" id="KW-0949">S-adenosyl-L-methionine</keyword>
<evidence type="ECO:0000256" key="14">
    <source>
        <dbReference type="ARBA" id="ARBA00049497"/>
    </source>
</evidence>
<dbReference type="Proteomes" id="UP000694845">
    <property type="component" value="Unplaced"/>
</dbReference>
<dbReference type="InterPro" id="IPR044422">
    <property type="entry name" value="SMYD5_SET"/>
</dbReference>